<sequence length="347" mass="39371">MAGKRLLNLIRIRHKALVWAMAAILLLFTVVSVSNDISNYHQLRNDTVSARSFELMKENKYYNHAYDDMSYQDYRDQQRYIYMPASQNRLIPEKNNIGLFQSVLAGIVAFLFGLILASKDNLSGFNTILFSSGFKRRGLFKTRYLYGLAAVAVTTIASVGIHVLGYYLFLPPLYVGLSALNVLGLVLMNLELVVFLYTAGIVVGTFFASLFWMILFAVIGAWMGGSALSRLNSSQIWSHLLPATPRSNDYQFLIGLTIVIVAVATAYFVSRRLFQRISTENEHNILLIPNLRWVIIGYALLTLPYSFGNWLLYSYPLSYGILSIGILGFGFWWWYRERQAKGQVKVA</sequence>
<feature type="transmembrane region" description="Helical" evidence="1">
    <location>
        <begin position="250"/>
        <end position="269"/>
    </location>
</feature>
<feature type="transmembrane region" description="Helical" evidence="1">
    <location>
        <begin position="144"/>
        <end position="167"/>
    </location>
</feature>
<dbReference type="EMBL" id="AZGA01000088">
    <property type="protein sequence ID" value="KRM30382.1"/>
    <property type="molecule type" value="Genomic_DNA"/>
</dbReference>
<feature type="transmembrane region" description="Helical" evidence="1">
    <location>
        <begin position="173"/>
        <end position="194"/>
    </location>
</feature>
<keyword evidence="1" id="KW-0472">Membrane</keyword>
<feature type="transmembrane region" description="Helical" evidence="1">
    <location>
        <begin position="201"/>
        <end position="223"/>
    </location>
</feature>
<protein>
    <recommendedName>
        <fullName evidence="4">ABC transporter permease</fullName>
    </recommendedName>
</protein>
<feature type="transmembrane region" description="Helical" evidence="1">
    <location>
        <begin position="313"/>
        <end position="335"/>
    </location>
</feature>
<dbReference type="AlphaFoldDB" id="A0A0R1XJP4"/>
<reference evidence="2 3" key="1">
    <citation type="journal article" date="2015" name="Genome Announc.">
        <title>Expanding the biotechnology potential of lactobacilli through comparative genomics of 213 strains and associated genera.</title>
        <authorList>
            <person name="Sun Z."/>
            <person name="Harris H.M."/>
            <person name="McCann A."/>
            <person name="Guo C."/>
            <person name="Argimon S."/>
            <person name="Zhang W."/>
            <person name="Yang X."/>
            <person name="Jeffery I.B."/>
            <person name="Cooney J.C."/>
            <person name="Kagawa T.F."/>
            <person name="Liu W."/>
            <person name="Song Y."/>
            <person name="Salvetti E."/>
            <person name="Wrobel A."/>
            <person name="Rasinkangas P."/>
            <person name="Parkhill J."/>
            <person name="Rea M.C."/>
            <person name="O'Sullivan O."/>
            <person name="Ritari J."/>
            <person name="Douillard F.P."/>
            <person name="Paul Ross R."/>
            <person name="Yang R."/>
            <person name="Briner A.E."/>
            <person name="Felis G.E."/>
            <person name="de Vos W.M."/>
            <person name="Barrangou R."/>
            <person name="Klaenhammer T.R."/>
            <person name="Caufield P.W."/>
            <person name="Cui Y."/>
            <person name="Zhang H."/>
            <person name="O'Toole P.W."/>
        </authorList>
    </citation>
    <scope>NUCLEOTIDE SEQUENCE [LARGE SCALE GENOMIC DNA]</scope>
    <source>
        <strain evidence="2 3">DSM 18527</strain>
    </source>
</reference>
<accession>A0A0R1XJP4</accession>
<dbReference type="PATRIC" id="fig|1423734.3.peg.1531"/>
<evidence type="ECO:0008006" key="4">
    <source>
        <dbReference type="Google" id="ProtNLM"/>
    </source>
</evidence>
<dbReference type="RefSeq" id="WP_057002967.1">
    <property type="nucleotide sequence ID" value="NZ_AZGA01000088.1"/>
</dbReference>
<feature type="transmembrane region" description="Helical" evidence="1">
    <location>
        <begin position="290"/>
        <end position="307"/>
    </location>
</feature>
<dbReference type="Proteomes" id="UP000051236">
    <property type="component" value="Unassembled WGS sequence"/>
</dbReference>
<keyword evidence="3" id="KW-1185">Reference proteome</keyword>
<dbReference type="InterPro" id="IPR025699">
    <property type="entry name" value="ABC2_memb-like"/>
</dbReference>
<evidence type="ECO:0000313" key="2">
    <source>
        <dbReference type="EMBL" id="KRM30382.1"/>
    </source>
</evidence>
<keyword evidence="1" id="KW-1133">Transmembrane helix</keyword>
<comment type="caution">
    <text evidence="2">The sequence shown here is derived from an EMBL/GenBank/DDBJ whole genome shotgun (WGS) entry which is preliminary data.</text>
</comment>
<dbReference type="eggNOG" id="ENOG5030APV">
    <property type="taxonomic scope" value="Bacteria"/>
</dbReference>
<keyword evidence="1" id="KW-0812">Transmembrane</keyword>
<gene>
    <name evidence="2" type="ORF">FC83_GL001513</name>
</gene>
<evidence type="ECO:0000256" key="1">
    <source>
        <dbReference type="SAM" id="Phobius"/>
    </source>
</evidence>
<dbReference type="STRING" id="1423734.FC83_GL001513"/>
<organism evidence="2 3">
    <name type="scientific">Agrilactobacillus composti DSM 18527 = JCM 14202</name>
    <dbReference type="NCBI Taxonomy" id="1423734"/>
    <lineage>
        <taxon>Bacteria</taxon>
        <taxon>Bacillati</taxon>
        <taxon>Bacillota</taxon>
        <taxon>Bacilli</taxon>
        <taxon>Lactobacillales</taxon>
        <taxon>Lactobacillaceae</taxon>
        <taxon>Agrilactobacillus</taxon>
    </lineage>
</organism>
<proteinExistence type="predicted"/>
<name>A0A0R1XJP4_9LACO</name>
<dbReference type="Pfam" id="PF13346">
    <property type="entry name" value="ABC2_membrane_5"/>
    <property type="match status" value="1"/>
</dbReference>
<feature type="transmembrane region" description="Helical" evidence="1">
    <location>
        <begin position="97"/>
        <end position="117"/>
    </location>
</feature>
<evidence type="ECO:0000313" key="3">
    <source>
        <dbReference type="Proteomes" id="UP000051236"/>
    </source>
</evidence>